<evidence type="ECO:0000313" key="8">
    <source>
        <dbReference type="Proteomes" id="UP001381003"/>
    </source>
</evidence>
<dbReference type="EMBL" id="CP104874">
    <property type="protein sequence ID" value="WWF05285.1"/>
    <property type="molecule type" value="Genomic_DNA"/>
</dbReference>
<accession>A0ABZ2FFJ8</accession>
<keyword evidence="8" id="KW-1185">Reference proteome</keyword>
<proteinExistence type="predicted"/>
<dbReference type="Pfam" id="PF02310">
    <property type="entry name" value="B12-binding"/>
    <property type="match status" value="1"/>
</dbReference>
<reference evidence="7 8" key="1">
    <citation type="submission" date="2022-09" db="EMBL/GenBank/DDBJ databases">
        <title>Complete genome sequence of Janibacter terrae strain COS04-44, PCL-degrading bacteria isolated from oil spilled coast.</title>
        <authorList>
            <person name="Park H."/>
            <person name="Kim J.Y."/>
            <person name="An S.H."/>
            <person name="Lee C.M."/>
            <person name="Weon H.-Y."/>
        </authorList>
    </citation>
    <scope>NUCLEOTIDE SEQUENCE [LARGE SCALE GENOMIC DNA]</scope>
    <source>
        <strain evidence="7 8">COS04-44</strain>
    </source>
</reference>
<evidence type="ECO:0000256" key="3">
    <source>
        <dbReference type="ARBA" id="ARBA00023163"/>
    </source>
</evidence>
<dbReference type="InterPro" id="IPR047057">
    <property type="entry name" value="MerR_fam"/>
</dbReference>
<evidence type="ECO:0000313" key="7">
    <source>
        <dbReference type="EMBL" id="WWF05285.1"/>
    </source>
</evidence>
<gene>
    <name evidence="7" type="ORF">N5P18_16785</name>
</gene>
<dbReference type="Gene3D" id="1.10.1660.10">
    <property type="match status" value="1"/>
</dbReference>
<dbReference type="InterPro" id="IPR036594">
    <property type="entry name" value="Meth_synthase_dom"/>
</dbReference>
<evidence type="ECO:0000256" key="2">
    <source>
        <dbReference type="ARBA" id="ARBA00023125"/>
    </source>
</evidence>
<dbReference type="RefSeq" id="WP_338538315.1">
    <property type="nucleotide sequence ID" value="NZ_CP104874.1"/>
</dbReference>
<feature type="region of interest" description="Disordered" evidence="4">
    <location>
        <begin position="66"/>
        <end position="93"/>
    </location>
</feature>
<dbReference type="PANTHER" id="PTHR30204:SF67">
    <property type="entry name" value="HTH-TYPE TRANSCRIPTIONAL REGULATOR MLRA-RELATED"/>
    <property type="match status" value="1"/>
</dbReference>
<dbReference type="Gene3D" id="3.40.50.280">
    <property type="entry name" value="Cobalamin-binding domain"/>
    <property type="match status" value="1"/>
</dbReference>
<evidence type="ECO:0000259" key="6">
    <source>
        <dbReference type="PROSITE" id="PS51332"/>
    </source>
</evidence>
<keyword evidence="3" id="KW-0804">Transcription</keyword>
<name>A0ABZ2FFJ8_9MICO</name>
<evidence type="ECO:0000256" key="1">
    <source>
        <dbReference type="ARBA" id="ARBA00023015"/>
    </source>
</evidence>
<dbReference type="CDD" id="cd01104">
    <property type="entry name" value="HTH_MlrA-CarA"/>
    <property type="match status" value="1"/>
</dbReference>
<dbReference type="InterPro" id="IPR009061">
    <property type="entry name" value="DNA-bd_dom_put_sf"/>
</dbReference>
<dbReference type="PANTHER" id="PTHR30204">
    <property type="entry name" value="REDOX-CYCLING DRUG-SENSING TRANSCRIPTIONAL ACTIVATOR SOXR"/>
    <property type="match status" value="1"/>
</dbReference>
<dbReference type="Pfam" id="PF02607">
    <property type="entry name" value="B12-binding_2"/>
    <property type="match status" value="1"/>
</dbReference>
<dbReference type="InterPro" id="IPR003759">
    <property type="entry name" value="Cbl-bd_cap"/>
</dbReference>
<dbReference type="Proteomes" id="UP001381003">
    <property type="component" value="Chromosome"/>
</dbReference>
<feature type="domain" description="B12-binding" evidence="6">
    <location>
        <begin position="175"/>
        <end position="294"/>
    </location>
</feature>
<dbReference type="SUPFAM" id="SSF52242">
    <property type="entry name" value="Cobalamin (vitamin B12)-binding domain"/>
    <property type="match status" value="1"/>
</dbReference>
<evidence type="ECO:0000256" key="4">
    <source>
        <dbReference type="SAM" id="MobiDB-lite"/>
    </source>
</evidence>
<dbReference type="Gene3D" id="1.10.1240.10">
    <property type="entry name" value="Methionine synthase domain"/>
    <property type="match status" value="1"/>
</dbReference>
<organism evidence="7 8">
    <name type="scientific">Janibacter terrae</name>
    <dbReference type="NCBI Taxonomy" id="103817"/>
    <lineage>
        <taxon>Bacteria</taxon>
        <taxon>Bacillati</taxon>
        <taxon>Actinomycetota</taxon>
        <taxon>Actinomycetes</taxon>
        <taxon>Micrococcales</taxon>
        <taxon>Intrasporangiaceae</taxon>
        <taxon>Janibacter</taxon>
    </lineage>
</organism>
<sequence>MYTIKRAAELTGIPAATLRAWERRYDLVDPQRTESGYRLYDEQTVDRIREMAALVADGWTASTAAAEVGRRHAGETAPSSPPLPDPSRTPADATSDLLDAAAAMDPAAVARVLDERFAVASFESVVDDWLMPTLEAVGGAWADRRISVAGEHLVAHAVLRRLAAAFDAAASRPGGPRVLVGLPAGVHHELGIFAFAVTLRRLGVDVAYLGPNLPAPAWRAALDAHGAECAVLAVPRAQDVPAAREVIKALRGVDAGLAVFVGGGAQAELDDAQATALGHDIAAAATRVVASLTD</sequence>
<keyword evidence="1" id="KW-0805">Transcription regulation</keyword>
<protein>
    <submittedName>
        <fullName evidence="7">MerR family transcriptional regulator</fullName>
    </submittedName>
</protein>
<evidence type="ECO:0000259" key="5">
    <source>
        <dbReference type="PROSITE" id="PS50937"/>
    </source>
</evidence>
<dbReference type="InterPro" id="IPR036724">
    <property type="entry name" value="Cobalamin-bd_sf"/>
</dbReference>
<dbReference type="InterPro" id="IPR006158">
    <property type="entry name" value="Cobalamin-bd"/>
</dbReference>
<dbReference type="PROSITE" id="PS51332">
    <property type="entry name" value="B12_BINDING"/>
    <property type="match status" value="1"/>
</dbReference>
<dbReference type="PROSITE" id="PS50937">
    <property type="entry name" value="HTH_MERR_2"/>
    <property type="match status" value="1"/>
</dbReference>
<keyword evidence="2" id="KW-0238">DNA-binding</keyword>
<dbReference type="SUPFAM" id="SSF46955">
    <property type="entry name" value="Putative DNA-binding domain"/>
    <property type="match status" value="1"/>
</dbReference>
<dbReference type="InterPro" id="IPR000551">
    <property type="entry name" value="MerR-type_HTH_dom"/>
</dbReference>
<feature type="domain" description="HTH merR-type" evidence="5">
    <location>
        <begin position="1"/>
        <end position="70"/>
    </location>
</feature>
<dbReference type="SMART" id="SM00422">
    <property type="entry name" value="HTH_MERR"/>
    <property type="match status" value="1"/>
</dbReference>
<dbReference type="Pfam" id="PF13411">
    <property type="entry name" value="MerR_1"/>
    <property type="match status" value="1"/>
</dbReference>